<keyword evidence="6" id="KW-0464">Manganese</keyword>
<keyword evidence="5 9" id="KW-0560">Oxidoreductase</keyword>
<dbReference type="InterPro" id="IPR036314">
    <property type="entry name" value="SOD_C_sf"/>
</dbReference>
<dbReference type="Pfam" id="PF00081">
    <property type="entry name" value="Sod_Fe_N"/>
    <property type="match status" value="1"/>
</dbReference>
<evidence type="ECO:0000256" key="1">
    <source>
        <dbReference type="ARBA" id="ARBA00001936"/>
    </source>
</evidence>
<dbReference type="PRINTS" id="PR01703">
    <property type="entry name" value="MNSODISMTASE"/>
</dbReference>
<dbReference type="Proteomes" id="UP000245884">
    <property type="component" value="Unassembled WGS sequence"/>
</dbReference>
<evidence type="ECO:0000256" key="4">
    <source>
        <dbReference type="ARBA" id="ARBA00022862"/>
    </source>
</evidence>
<dbReference type="STRING" id="1569628.A0A316UZA0"/>
<sequence>MIRTALARSTAAASAASRSTVASLRMKHTLPKLPYDYNALEPAISAQIMEIHHSKHHNTYVNNLNAAEETLSNALAKNDVKGTIASQSAIKFNGGGHVNHSLFWLNLAPEKEGGGKLVDGQLKAAIEKQFGGLDELKKKVNAQALAIQGSGWAWLGYDPSTKSLDIVTTKDQDPLLSHVPLVGIDMWEHSYYLQHQNNKAAYLENVWKVVNWKTAEERMKQAN</sequence>
<organism evidence="12 13">
    <name type="scientific">Jaminaea rosea</name>
    <dbReference type="NCBI Taxonomy" id="1569628"/>
    <lineage>
        <taxon>Eukaryota</taxon>
        <taxon>Fungi</taxon>
        <taxon>Dikarya</taxon>
        <taxon>Basidiomycota</taxon>
        <taxon>Ustilaginomycotina</taxon>
        <taxon>Exobasidiomycetes</taxon>
        <taxon>Microstromatales</taxon>
        <taxon>Microstromatales incertae sedis</taxon>
        <taxon>Jaminaea</taxon>
    </lineage>
</organism>
<dbReference type="InterPro" id="IPR036324">
    <property type="entry name" value="Mn/Fe_SOD_N_sf"/>
</dbReference>
<feature type="binding site" evidence="8">
    <location>
        <position position="100"/>
    </location>
    <ligand>
        <name>Mn(2+)</name>
        <dbReference type="ChEBI" id="CHEBI:29035"/>
    </ligand>
</feature>
<dbReference type="EC" id="1.15.1.1" evidence="9"/>
<dbReference type="InterPro" id="IPR001189">
    <property type="entry name" value="Mn/Fe_SOD"/>
</dbReference>
<feature type="domain" description="Manganese/iron superoxide dismutase N-terminal" evidence="10">
    <location>
        <begin position="27"/>
        <end position="107"/>
    </location>
</feature>
<protein>
    <recommendedName>
        <fullName evidence="9">Superoxide dismutase</fullName>
        <ecNumber evidence="9">1.15.1.1</ecNumber>
    </recommendedName>
</protein>
<proteinExistence type="inferred from homology"/>
<evidence type="ECO:0000259" key="10">
    <source>
        <dbReference type="Pfam" id="PF00081"/>
    </source>
</evidence>
<dbReference type="GeneID" id="37030436"/>
<dbReference type="GO" id="GO:0004784">
    <property type="term" value="F:superoxide dismutase activity"/>
    <property type="evidence" value="ECO:0007669"/>
    <property type="project" value="UniProtKB-EC"/>
</dbReference>
<evidence type="ECO:0000313" key="12">
    <source>
        <dbReference type="EMBL" id="PWN30619.1"/>
    </source>
</evidence>
<evidence type="ECO:0000256" key="6">
    <source>
        <dbReference type="ARBA" id="ARBA00023211"/>
    </source>
</evidence>
<feature type="binding site" evidence="8">
    <location>
        <position position="189"/>
    </location>
    <ligand>
        <name>Mn(2+)</name>
        <dbReference type="ChEBI" id="CHEBI:29035"/>
    </ligand>
</feature>
<dbReference type="SUPFAM" id="SSF54719">
    <property type="entry name" value="Fe,Mn superoxide dismutase (SOD), C-terminal domain"/>
    <property type="match status" value="1"/>
</dbReference>
<evidence type="ECO:0000256" key="5">
    <source>
        <dbReference type="ARBA" id="ARBA00023002"/>
    </source>
</evidence>
<dbReference type="Gene3D" id="3.55.40.20">
    <property type="entry name" value="Iron/manganese superoxide dismutase, C-terminal domain"/>
    <property type="match status" value="1"/>
</dbReference>
<evidence type="ECO:0000256" key="8">
    <source>
        <dbReference type="PIRSR" id="PIRSR000349-1"/>
    </source>
</evidence>
<keyword evidence="13" id="KW-1185">Reference proteome</keyword>
<feature type="domain" description="Manganese/iron superoxide dismutase C-terminal" evidence="11">
    <location>
        <begin position="119"/>
        <end position="218"/>
    </location>
</feature>
<dbReference type="FunFam" id="3.55.40.20:FF:000002">
    <property type="entry name" value="Superoxide dismutase"/>
    <property type="match status" value="1"/>
</dbReference>
<name>A0A316UZA0_9BASI</name>
<dbReference type="PANTHER" id="PTHR11404">
    <property type="entry name" value="SUPEROXIDE DISMUTASE 2"/>
    <property type="match status" value="1"/>
</dbReference>
<keyword evidence="4" id="KW-0049">Antioxidant</keyword>
<dbReference type="FunFam" id="1.10.287.990:FF:000001">
    <property type="entry name" value="Superoxide dismutase"/>
    <property type="match status" value="1"/>
</dbReference>
<dbReference type="RefSeq" id="XP_025365231.1">
    <property type="nucleotide sequence ID" value="XM_025508613.1"/>
</dbReference>
<dbReference type="PIRSF" id="PIRSF000349">
    <property type="entry name" value="SODismutase"/>
    <property type="match status" value="1"/>
</dbReference>
<reference evidence="12 13" key="1">
    <citation type="journal article" date="2018" name="Mol. Biol. Evol.">
        <title>Broad Genomic Sampling Reveals a Smut Pathogenic Ancestry of the Fungal Clade Ustilaginomycotina.</title>
        <authorList>
            <person name="Kijpornyongpan T."/>
            <person name="Mondo S.J."/>
            <person name="Barry K."/>
            <person name="Sandor L."/>
            <person name="Lee J."/>
            <person name="Lipzen A."/>
            <person name="Pangilinan J."/>
            <person name="LaButti K."/>
            <person name="Hainaut M."/>
            <person name="Henrissat B."/>
            <person name="Grigoriev I.V."/>
            <person name="Spatafora J.W."/>
            <person name="Aime M.C."/>
        </authorList>
    </citation>
    <scope>NUCLEOTIDE SEQUENCE [LARGE SCALE GENOMIC DNA]</scope>
    <source>
        <strain evidence="12 13">MCA 5214</strain>
    </source>
</reference>
<feature type="binding site" evidence="8">
    <location>
        <position position="52"/>
    </location>
    <ligand>
        <name>Mn(2+)</name>
        <dbReference type="ChEBI" id="CHEBI:29035"/>
    </ligand>
</feature>
<evidence type="ECO:0000259" key="11">
    <source>
        <dbReference type="Pfam" id="PF02777"/>
    </source>
</evidence>
<dbReference type="PANTHER" id="PTHR11404:SF6">
    <property type="entry name" value="SUPEROXIDE DISMUTASE [MN], MITOCHONDRIAL"/>
    <property type="match status" value="1"/>
</dbReference>
<dbReference type="InterPro" id="IPR050265">
    <property type="entry name" value="Fe/Mn_Superoxide_Dismutase"/>
</dbReference>
<dbReference type="InterPro" id="IPR019833">
    <property type="entry name" value="Mn/Fe_SOD_BS"/>
</dbReference>
<dbReference type="AlphaFoldDB" id="A0A316UZA0"/>
<evidence type="ECO:0000256" key="7">
    <source>
        <dbReference type="ARBA" id="ARBA00049204"/>
    </source>
</evidence>
<dbReference type="OrthoDB" id="239262at2759"/>
<comment type="cofactor">
    <cofactor evidence="1">
        <name>Mn(2+)</name>
        <dbReference type="ChEBI" id="CHEBI:29035"/>
    </cofactor>
</comment>
<dbReference type="Pfam" id="PF02777">
    <property type="entry name" value="Sod_Fe_C"/>
    <property type="match status" value="1"/>
</dbReference>
<dbReference type="InterPro" id="IPR019831">
    <property type="entry name" value="Mn/Fe_SOD_N"/>
</dbReference>
<dbReference type="InterPro" id="IPR019832">
    <property type="entry name" value="Mn/Fe_SOD_C"/>
</dbReference>
<dbReference type="EMBL" id="KZ819662">
    <property type="protein sequence ID" value="PWN30619.1"/>
    <property type="molecule type" value="Genomic_DNA"/>
</dbReference>
<accession>A0A316UZA0</accession>
<comment type="function">
    <text evidence="9">Destroys radicals which are normally produced within the cells and which are toxic to biological systems.</text>
</comment>
<keyword evidence="3 8" id="KW-0479">Metal-binding</keyword>
<evidence type="ECO:0000256" key="2">
    <source>
        <dbReference type="ARBA" id="ARBA00008714"/>
    </source>
</evidence>
<dbReference type="GO" id="GO:0030145">
    <property type="term" value="F:manganese ion binding"/>
    <property type="evidence" value="ECO:0007669"/>
    <property type="project" value="TreeGrafter"/>
</dbReference>
<evidence type="ECO:0000256" key="9">
    <source>
        <dbReference type="RuleBase" id="RU000414"/>
    </source>
</evidence>
<comment type="similarity">
    <text evidence="2 9">Belongs to the iron/manganese superoxide dismutase family.</text>
</comment>
<dbReference type="GO" id="GO:0005739">
    <property type="term" value="C:mitochondrion"/>
    <property type="evidence" value="ECO:0007669"/>
    <property type="project" value="TreeGrafter"/>
</dbReference>
<comment type="catalytic activity">
    <reaction evidence="7 9">
        <text>2 superoxide + 2 H(+) = H2O2 + O2</text>
        <dbReference type="Rhea" id="RHEA:20696"/>
        <dbReference type="ChEBI" id="CHEBI:15378"/>
        <dbReference type="ChEBI" id="CHEBI:15379"/>
        <dbReference type="ChEBI" id="CHEBI:16240"/>
        <dbReference type="ChEBI" id="CHEBI:18421"/>
        <dbReference type="EC" id="1.15.1.1"/>
    </reaction>
</comment>
<evidence type="ECO:0000313" key="13">
    <source>
        <dbReference type="Proteomes" id="UP000245884"/>
    </source>
</evidence>
<dbReference type="PROSITE" id="PS00088">
    <property type="entry name" value="SOD_MN"/>
    <property type="match status" value="1"/>
</dbReference>
<feature type="binding site" evidence="8">
    <location>
        <position position="185"/>
    </location>
    <ligand>
        <name>Mn(2+)</name>
        <dbReference type="ChEBI" id="CHEBI:29035"/>
    </ligand>
</feature>
<dbReference type="Gene3D" id="1.10.287.990">
    <property type="entry name" value="Fe,Mn superoxide dismutase (SOD) domain"/>
    <property type="match status" value="1"/>
</dbReference>
<dbReference type="SUPFAM" id="SSF46609">
    <property type="entry name" value="Fe,Mn superoxide dismutase (SOD), N-terminal domain"/>
    <property type="match status" value="1"/>
</dbReference>
<gene>
    <name evidence="12" type="ORF">BDZ90DRAFT_263614</name>
</gene>
<evidence type="ECO:0000256" key="3">
    <source>
        <dbReference type="ARBA" id="ARBA00022723"/>
    </source>
</evidence>